<dbReference type="EMBL" id="MG777489">
    <property type="protein sequence ID" value="AUW31032.1"/>
    <property type="molecule type" value="Genomic_DNA"/>
</dbReference>
<reference evidence="4" key="1">
    <citation type="submission" date="2016-05" db="EMBL/GenBank/DDBJ databases">
        <title>Lichen genome sequencing reveals its rich biosynthetic potential.</title>
        <authorList>
            <person name="Bertrand R.L."/>
            <person name="Abdel-Hameed M."/>
            <person name="Sorensen J.L."/>
        </authorList>
    </citation>
    <scope>NUCLEOTIDE SEQUENCE</scope>
</reference>
<dbReference type="Pfam" id="PF00172">
    <property type="entry name" value="Zn_clus"/>
    <property type="match status" value="1"/>
</dbReference>
<dbReference type="SMART" id="SM00066">
    <property type="entry name" value="GAL4"/>
    <property type="match status" value="1"/>
</dbReference>
<dbReference type="PROSITE" id="PS50048">
    <property type="entry name" value="ZN2_CY6_FUNGAL_2"/>
    <property type="match status" value="1"/>
</dbReference>
<feature type="region of interest" description="Disordered" evidence="2">
    <location>
        <begin position="294"/>
        <end position="319"/>
    </location>
</feature>
<evidence type="ECO:0000259" key="3">
    <source>
        <dbReference type="PROSITE" id="PS50048"/>
    </source>
</evidence>
<dbReference type="EMBL" id="KX264259">
    <property type="protein sequence ID" value="ANM86435.1"/>
    <property type="molecule type" value="Genomic_DNA"/>
</dbReference>
<accession>A0A1Z1C4C7</accession>
<dbReference type="AlphaFoldDB" id="A0A1Z1C4C7"/>
<keyword evidence="1" id="KW-0539">Nucleus</keyword>
<dbReference type="InterPro" id="IPR036864">
    <property type="entry name" value="Zn2-C6_fun-type_DNA-bd_sf"/>
</dbReference>
<reference evidence="5" key="2">
    <citation type="submission" date="2017-12" db="EMBL/GenBank/DDBJ databases">
        <title>Genome Sequencing Reveals a Rich Biosynthetic Potential.</title>
        <authorList>
            <person name="Bertrand R.L."/>
            <person name="Abdel-Hameed M.E."/>
            <person name="Sorensen J.L."/>
        </authorList>
    </citation>
    <scope>NUCLEOTIDE SEQUENCE</scope>
</reference>
<dbReference type="PRINTS" id="PR00755">
    <property type="entry name" value="AFLATOXINBRP"/>
</dbReference>
<protein>
    <submittedName>
        <fullName evidence="4 5">Putative transcriptional regulator</fullName>
    </submittedName>
</protein>
<feature type="compositionally biased region" description="Basic and acidic residues" evidence="2">
    <location>
        <begin position="61"/>
        <end position="70"/>
    </location>
</feature>
<dbReference type="InterPro" id="IPR001138">
    <property type="entry name" value="Zn2Cys6_DnaBD"/>
</dbReference>
<sequence>MSYQSQLQRRQNRSPAAQLRHSCDGCNAAKVKCSKTRPRCARCETRKVDCVYSVSLRSAKGRAESLRDAESNGFNGDSNNAHQGTLTPTPVTFSTSTGTTPTAASILEAGFDASMLDGWPTSFPDISDHNNFAESGEVDDPMMSLSPIFAENDIGLDHRDQPFPDQQFRHYPTALASIDAHQFNSELSQCAQTCSCRQKMLVKLSDCWLSSRGSHSPFDKSLSENKAIFGLCTSALNCPNRSHTDDNILVLIIIALIDQMITIYDNPVSEKHSNGTTNSTETLTDTLSVASSSPLMSSSATRELQPPLAPPPQRVRLSLGSYQPDQSDEQVLKDNLLRIELNKIGSLIELFERRSCAPEEWRCHNGQGGRVEPKPFGELVTYLRRRLRIAHEALK</sequence>
<dbReference type="GO" id="GO:0008270">
    <property type="term" value="F:zinc ion binding"/>
    <property type="evidence" value="ECO:0007669"/>
    <property type="project" value="InterPro"/>
</dbReference>
<feature type="domain" description="Zn(2)-C6 fungal-type" evidence="3">
    <location>
        <begin position="22"/>
        <end position="52"/>
    </location>
</feature>
<feature type="region of interest" description="Disordered" evidence="2">
    <location>
        <begin position="61"/>
        <end position="98"/>
    </location>
</feature>
<evidence type="ECO:0000256" key="1">
    <source>
        <dbReference type="ARBA" id="ARBA00023242"/>
    </source>
</evidence>
<evidence type="ECO:0000256" key="2">
    <source>
        <dbReference type="SAM" id="MobiDB-lite"/>
    </source>
</evidence>
<dbReference type="Gene3D" id="4.10.240.10">
    <property type="entry name" value="Zn(2)-C6 fungal-type DNA-binding domain"/>
    <property type="match status" value="1"/>
</dbReference>
<name>A0A1Z1C4C7_CLAUC</name>
<evidence type="ECO:0000313" key="4">
    <source>
        <dbReference type="EMBL" id="ANM86435.1"/>
    </source>
</evidence>
<feature type="compositionally biased region" description="Low complexity" evidence="2">
    <location>
        <begin position="84"/>
        <end position="98"/>
    </location>
</feature>
<dbReference type="SUPFAM" id="SSF57701">
    <property type="entry name" value="Zn2/Cys6 DNA-binding domain"/>
    <property type="match status" value="1"/>
</dbReference>
<dbReference type="CDD" id="cd00067">
    <property type="entry name" value="GAL4"/>
    <property type="match status" value="1"/>
</dbReference>
<organism evidence="4">
    <name type="scientific">Cladonia uncialis subsp. uncialis</name>
    <dbReference type="NCBI Taxonomy" id="180999"/>
    <lineage>
        <taxon>Eukaryota</taxon>
        <taxon>Fungi</taxon>
        <taxon>Dikarya</taxon>
        <taxon>Ascomycota</taxon>
        <taxon>Pezizomycotina</taxon>
        <taxon>Lecanoromycetes</taxon>
        <taxon>OSLEUM clade</taxon>
        <taxon>Lecanoromycetidae</taxon>
        <taxon>Lecanorales</taxon>
        <taxon>Lecanorineae</taxon>
        <taxon>Cladoniaceae</taxon>
        <taxon>Cladonia</taxon>
    </lineage>
</organism>
<evidence type="ECO:0000313" key="5">
    <source>
        <dbReference type="EMBL" id="AUW31032.1"/>
    </source>
</evidence>
<dbReference type="GO" id="GO:0000981">
    <property type="term" value="F:DNA-binding transcription factor activity, RNA polymerase II-specific"/>
    <property type="evidence" value="ECO:0007669"/>
    <property type="project" value="InterPro"/>
</dbReference>
<proteinExistence type="predicted"/>
<feature type="compositionally biased region" description="Polar residues" evidence="2">
    <location>
        <begin position="72"/>
        <end position="83"/>
    </location>
</feature>